<dbReference type="Pfam" id="PF23069">
    <property type="entry name" value="DUF7042"/>
    <property type="match status" value="1"/>
</dbReference>
<proteinExistence type="predicted"/>
<evidence type="ECO:0000259" key="1">
    <source>
        <dbReference type="Pfam" id="PF23069"/>
    </source>
</evidence>
<dbReference type="InterPro" id="IPR055470">
    <property type="entry name" value="DUF7042"/>
</dbReference>
<dbReference type="PANTHER" id="PTHR22255:SF9">
    <property type="entry name" value="LP06548P"/>
    <property type="match status" value="1"/>
</dbReference>
<dbReference type="AlphaFoldDB" id="A0AAW2IHE9"/>
<comment type="caution">
    <text evidence="3">The sequence shown here is derived from an EMBL/GenBank/DDBJ whole genome shotgun (WGS) entry which is preliminary data.</text>
</comment>
<dbReference type="GO" id="GO:0061909">
    <property type="term" value="P:autophagosome-lysosome fusion"/>
    <property type="evidence" value="ECO:0007669"/>
    <property type="project" value="TreeGrafter"/>
</dbReference>
<organism evidence="3">
    <name type="scientific">Menopon gallinae</name>
    <name type="common">poultry shaft louse</name>
    <dbReference type="NCBI Taxonomy" id="328185"/>
    <lineage>
        <taxon>Eukaryota</taxon>
        <taxon>Metazoa</taxon>
        <taxon>Ecdysozoa</taxon>
        <taxon>Arthropoda</taxon>
        <taxon>Hexapoda</taxon>
        <taxon>Insecta</taxon>
        <taxon>Pterygota</taxon>
        <taxon>Neoptera</taxon>
        <taxon>Paraneoptera</taxon>
        <taxon>Psocodea</taxon>
        <taxon>Troctomorpha</taxon>
        <taxon>Phthiraptera</taxon>
        <taxon>Amblycera</taxon>
        <taxon>Menoponidae</taxon>
        <taxon>Menopon</taxon>
    </lineage>
</organism>
<dbReference type="Pfam" id="PF23070">
    <property type="entry name" value="DUF7043"/>
    <property type="match status" value="1"/>
</dbReference>
<dbReference type="PANTHER" id="PTHR22255">
    <property type="entry name" value="LP06548P"/>
    <property type="match status" value="1"/>
</dbReference>
<evidence type="ECO:0000259" key="2">
    <source>
        <dbReference type="Pfam" id="PF23070"/>
    </source>
</evidence>
<gene>
    <name evidence="3" type="ORF">PYX00_002278</name>
</gene>
<sequence>MVIHEKHQNVLQFKETYCDSRDSLDNLCSQIGGDATLYSMFRVEPLNGPVPCPFKGPPFTFSYNRGNGECSSPVSRIDSCTDESRLSFKYQACPDVQGTESTVEELLCVATWKDGSTKYMVGKVHHSRIQKSNQEAFSRGFVYERVVSHDRRIMYHVAQSGDATCNGLPSPLEGSKVMKLTKVDNTHTKCKYPSWITDHHHWHTLDYKKSYHFSHKNATLKITEDVTPGVVANRVNVLRRGWSDDAICFTGNSRSLSVPGTGVKKPNTEMRVVCHSEVKTDSHNFVITAHVTSGCNSGYICLAFYRRDSTVIELQQSTNLVQVSDDACNSDNFNPSKLPFITLITASLHQRKCPHLGRYAVIGQSEEKDAFSRLKREDGRSDPRLRVRRESSTITEREEIKKDCNIDKFESLNIGCSGVSDTMEFESSCGVESNSEYSCYGSWEENGTYYLIASPVSRKSTEARRYCFVSTPIYENHEDGSGETVTDQNRKRSVVKLMLSTVAGSCSRSIQPGITGIKSFNFSLVGECQLGGRLSTPDLS</sequence>
<evidence type="ECO:0000313" key="3">
    <source>
        <dbReference type="EMBL" id="KAL0281227.1"/>
    </source>
</evidence>
<dbReference type="InterPro" id="IPR055471">
    <property type="entry name" value="DUF7043"/>
</dbReference>
<protein>
    <submittedName>
        <fullName evidence="3">Uncharacterized protein</fullName>
    </submittedName>
</protein>
<reference evidence="3" key="1">
    <citation type="journal article" date="2024" name="Gigascience">
        <title>Chromosome-level genome of the poultry shaft louse Menopon gallinae provides insight into the host-switching and adaptive evolution of parasitic lice.</title>
        <authorList>
            <person name="Xu Y."/>
            <person name="Ma L."/>
            <person name="Liu S."/>
            <person name="Liang Y."/>
            <person name="Liu Q."/>
            <person name="He Z."/>
            <person name="Tian L."/>
            <person name="Duan Y."/>
            <person name="Cai W."/>
            <person name="Li H."/>
            <person name="Song F."/>
        </authorList>
    </citation>
    <scope>NUCLEOTIDE SEQUENCE</scope>
    <source>
        <strain evidence="3">Cailab_2023a</strain>
    </source>
</reference>
<accession>A0AAW2IHE9</accession>
<name>A0AAW2IHE9_9NEOP</name>
<feature type="domain" description="DUF7042" evidence="1">
    <location>
        <begin position="49"/>
        <end position="182"/>
    </location>
</feature>
<dbReference type="EMBL" id="JARGDH010000001">
    <property type="protein sequence ID" value="KAL0281227.1"/>
    <property type="molecule type" value="Genomic_DNA"/>
</dbReference>
<feature type="domain" description="DUF7043" evidence="2">
    <location>
        <begin position="187"/>
        <end position="336"/>
    </location>
</feature>